<evidence type="ECO:0000256" key="1">
    <source>
        <dbReference type="SAM" id="Phobius"/>
    </source>
</evidence>
<name>A0A538TWP1_UNCEI</name>
<gene>
    <name evidence="2" type="ORF">E6K78_02585</name>
</gene>
<dbReference type="InterPro" id="IPR011989">
    <property type="entry name" value="ARM-like"/>
</dbReference>
<reference evidence="2 3" key="1">
    <citation type="journal article" date="2019" name="Nat. Microbiol.">
        <title>Mediterranean grassland soil C-N compound turnover is dependent on rainfall and depth, and is mediated by genomically divergent microorganisms.</title>
        <authorList>
            <person name="Diamond S."/>
            <person name="Andeer P.F."/>
            <person name="Li Z."/>
            <person name="Crits-Christoph A."/>
            <person name="Burstein D."/>
            <person name="Anantharaman K."/>
            <person name="Lane K.R."/>
            <person name="Thomas B.C."/>
            <person name="Pan C."/>
            <person name="Northen T.R."/>
            <person name="Banfield J.F."/>
        </authorList>
    </citation>
    <scope>NUCLEOTIDE SEQUENCE [LARGE SCALE GENOMIC DNA]</scope>
    <source>
        <strain evidence="2">WS_8</strain>
    </source>
</reference>
<dbReference type="EMBL" id="VBOY01000018">
    <property type="protein sequence ID" value="TMQ68044.1"/>
    <property type="molecule type" value="Genomic_DNA"/>
</dbReference>
<feature type="transmembrane region" description="Helical" evidence="1">
    <location>
        <begin position="70"/>
        <end position="87"/>
    </location>
</feature>
<accession>A0A538TWP1</accession>
<feature type="transmembrane region" description="Helical" evidence="1">
    <location>
        <begin position="12"/>
        <end position="31"/>
    </location>
</feature>
<dbReference type="InterPro" id="IPR016024">
    <property type="entry name" value="ARM-type_fold"/>
</dbReference>
<organism evidence="2 3">
    <name type="scientific">Eiseniibacteriota bacterium</name>
    <dbReference type="NCBI Taxonomy" id="2212470"/>
    <lineage>
        <taxon>Bacteria</taxon>
        <taxon>Candidatus Eiseniibacteriota</taxon>
    </lineage>
</organism>
<feature type="transmembrane region" description="Helical" evidence="1">
    <location>
        <begin position="43"/>
        <end position="63"/>
    </location>
</feature>
<evidence type="ECO:0000313" key="2">
    <source>
        <dbReference type="EMBL" id="TMQ68044.1"/>
    </source>
</evidence>
<keyword evidence="1" id="KW-0472">Membrane</keyword>
<keyword evidence="1" id="KW-0812">Transmembrane</keyword>
<protein>
    <recommendedName>
        <fullName evidence="4">HEAT repeat domain-containing protein</fullName>
    </recommendedName>
</protein>
<dbReference type="AlphaFoldDB" id="A0A538TWP1"/>
<dbReference type="Proteomes" id="UP000316609">
    <property type="component" value="Unassembled WGS sequence"/>
</dbReference>
<sequence>MMEPPGFRGRLLGATLAGGLTGGLAAIALALGGGRAWLARGGWWLAIFAGASVGAFAASRWAANRGERTGALLVGAALLLAAVGIRVESPAEQAQVPRGARATARALLRWSYESPRAVARILPYARDPNPTVREQAVLALGVNRVVSDLERSPADGKSPLTAQLRDSLRAALLTALVDSVETVRAQAGRALWKAPRAFGAQPAAAETLAAILVRALAPGATERLAWLALDAAAGAPHPALKSAAARVAMTTADSDLARAARRAAGRTHR</sequence>
<dbReference type="SUPFAM" id="SSF48371">
    <property type="entry name" value="ARM repeat"/>
    <property type="match status" value="1"/>
</dbReference>
<dbReference type="Gene3D" id="1.25.10.10">
    <property type="entry name" value="Leucine-rich Repeat Variant"/>
    <property type="match status" value="1"/>
</dbReference>
<proteinExistence type="predicted"/>
<evidence type="ECO:0008006" key="4">
    <source>
        <dbReference type="Google" id="ProtNLM"/>
    </source>
</evidence>
<evidence type="ECO:0000313" key="3">
    <source>
        <dbReference type="Proteomes" id="UP000316609"/>
    </source>
</evidence>
<comment type="caution">
    <text evidence="2">The sequence shown here is derived from an EMBL/GenBank/DDBJ whole genome shotgun (WGS) entry which is preliminary data.</text>
</comment>
<keyword evidence="1" id="KW-1133">Transmembrane helix</keyword>